<gene>
    <name evidence="13" type="ORF">AGOR_G00151600</name>
</gene>
<dbReference type="InterPro" id="IPR019572">
    <property type="entry name" value="UBA_E1_SCCH"/>
</dbReference>
<dbReference type="GO" id="GO:0005634">
    <property type="term" value="C:nucleus"/>
    <property type="evidence" value="ECO:0007669"/>
    <property type="project" value="TreeGrafter"/>
</dbReference>
<dbReference type="Pfam" id="PF16191">
    <property type="entry name" value="E1_4HB"/>
    <property type="match status" value="1"/>
</dbReference>
<dbReference type="NCBIfam" id="TIGR01408">
    <property type="entry name" value="Ube1"/>
    <property type="match status" value="1"/>
</dbReference>
<dbReference type="SUPFAM" id="SSF69572">
    <property type="entry name" value="Activating enzymes of the ubiquitin-like proteins"/>
    <property type="match status" value="2"/>
</dbReference>
<dbReference type="Gene3D" id="1.10.10.2660">
    <property type="entry name" value="Ubiquitin-activating enzyme E1, SCCH domain"/>
    <property type="match status" value="1"/>
</dbReference>
<dbReference type="GO" id="GO:0006974">
    <property type="term" value="P:DNA damage response"/>
    <property type="evidence" value="ECO:0007669"/>
    <property type="project" value="TreeGrafter"/>
</dbReference>
<dbReference type="Pfam" id="PF09358">
    <property type="entry name" value="E1_UFD"/>
    <property type="match status" value="1"/>
</dbReference>
<keyword evidence="7 11" id="KW-0833">Ubl conjugation pathway</keyword>
<evidence type="ECO:0000256" key="11">
    <source>
        <dbReference type="RuleBase" id="RU000519"/>
    </source>
</evidence>
<keyword evidence="5 11" id="KW-0436">Ligase</keyword>
<dbReference type="GO" id="GO:0004839">
    <property type="term" value="F:ubiquitin activating enzyme activity"/>
    <property type="evidence" value="ECO:0007669"/>
    <property type="project" value="UniProtKB-EC"/>
</dbReference>
<dbReference type="InterPro" id="IPR032418">
    <property type="entry name" value="E1_FCCH"/>
</dbReference>
<evidence type="ECO:0000256" key="7">
    <source>
        <dbReference type="ARBA" id="ARBA00022786"/>
    </source>
</evidence>
<dbReference type="AlphaFoldDB" id="A0A8T3D2I9"/>
<evidence type="ECO:0000256" key="8">
    <source>
        <dbReference type="ARBA" id="ARBA00022840"/>
    </source>
</evidence>
<dbReference type="CDD" id="cd01490">
    <property type="entry name" value="Ube1_repeat2"/>
    <property type="match status" value="1"/>
</dbReference>
<evidence type="ECO:0000313" key="14">
    <source>
        <dbReference type="Proteomes" id="UP000829720"/>
    </source>
</evidence>
<dbReference type="FunFam" id="3.40.50.720:FF:000015">
    <property type="entry name" value="Ubiquitin-activating enzyme E1 1"/>
    <property type="match status" value="1"/>
</dbReference>
<dbReference type="InterPro" id="IPR033127">
    <property type="entry name" value="UBQ-activ_enz_E1_Cys_AS"/>
</dbReference>
<proteinExistence type="inferred from homology"/>
<dbReference type="Proteomes" id="UP000829720">
    <property type="component" value="Unassembled WGS sequence"/>
</dbReference>
<dbReference type="PROSITE" id="PS00865">
    <property type="entry name" value="UBIQUITIN_ACTIVAT_2"/>
    <property type="match status" value="1"/>
</dbReference>
<dbReference type="FunFam" id="3.10.290.60:FF:000002">
    <property type="entry name" value="Ubiquitin-like modifier-activating enzyme 1"/>
    <property type="match status" value="1"/>
</dbReference>
<organism evidence="13 14">
    <name type="scientific">Albula goreensis</name>
    <dbReference type="NCBI Taxonomy" id="1534307"/>
    <lineage>
        <taxon>Eukaryota</taxon>
        <taxon>Metazoa</taxon>
        <taxon>Chordata</taxon>
        <taxon>Craniata</taxon>
        <taxon>Vertebrata</taxon>
        <taxon>Euteleostomi</taxon>
        <taxon>Actinopterygii</taxon>
        <taxon>Neopterygii</taxon>
        <taxon>Teleostei</taxon>
        <taxon>Albuliformes</taxon>
        <taxon>Albulidae</taxon>
        <taxon>Albula</taxon>
    </lineage>
</organism>
<dbReference type="Pfam" id="PF16190">
    <property type="entry name" value="E1_FCCH"/>
    <property type="match status" value="1"/>
</dbReference>
<dbReference type="InterPro" id="IPR000594">
    <property type="entry name" value="ThiF_NAD_FAD-bd"/>
</dbReference>
<dbReference type="Gene3D" id="3.40.50.12550">
    <property type="entry name" value="Ubiquitin-activating enzyme E1, inactive adenylation domain, subdomain 2"/>
    <property type="match status" value="1"/>
</dbReference>
<comment type="caution">
    <text evidence="13">The sequence shown here is derived from an EMBL/GenBank/DDBJ whole genome shotgun (WGS) entry which is preliminary data.</text>
</comment>
<dbReference type="GO" id="GO:0005524">
    <property type="term" value="F:ATP binding"/>
    <property type="evidence" value="ECO:0007669"/>
    <property type="project" value="UniProtKB-KW"/>
</dbReference>
<comment type="similarity">
    <text evidence="3 11">Belongs to the ubiquitin-activating E1 family.</text>
</comment>
<keyword evidence="8 11" id="KW-0067">ATP-binding</keyword>
<comment type="pathway">
    <text evidence="2">Protein modification; protein ubiquitination.</text>
</comment>
<name>A0A8T3D2I9_9TELE</name>
<protein>
    <recommendedName>
        <fullName evidence="4">E1 ubiquitin-activating enzyme</fullName>
        <ecNumber evidence="4">6.2.1.45</ecNumber>
    </recommendedName>
    <alternativeName>
        <fullName evidence="9">Ubiquitin-activating enzyme E1</fullName>
    </alternativeName>
</protein>
<evidence type="ECO:0000256" key="4">
    <source>
        <dbReference type="ARBA" id="ARBA00012990"/>
    </source>
</evidence>
<sequence>MLVFDTNGEQPLSAMVSMVTKDSAGVVTCLDEARHGFETGDYVTFTEVQGMTELNSAQPMEIKTLGPYTFSIGDTSSFSDYLRGGIVSQVKVPKKISFKSLMASMAEPEFVLTDFAKFDRPAQLHLGFQALHAFQQKHSRLPKPWNQADGEELLSLAKVVNTAQSGGARQDQLDEGLLKKLAYVSAGDLAPVNAFIGGLAAQEVMKACTGKFMPLMQWLYFDALECLPEGEGAPLHTEEQCAPRNCRYDGQVAVFGRKLQEELAKQRYFLVGAGAIGCELLKNFAMMGLGSGEGEVIVTDMDTIEKSNLNRQFLFRPGDVTKMKSETAAAAVKRMNPSIRITSHQNRVGPDTERIYDDEFFESLHGVANALDNVDARMYMDRRCVYYRKPLLESGTLGTKGNVQVVIPFLTESYSSSQDPPEKSIPICTLKNFPNAIEHTLQWARDEFEGLFKQPAENAMQYLTDPKFMERTLKLPGAQPLEVLEAVYRSLVTECPRRWEDCVAWARNHWQQQYSNNIRQLLHNFPPEQLTSSGAPFWSGPKRCPHPLDFSTDNDLHMDYIMAAANLCAQTYGLPGSSDRTTLARLLQDITVPNFTPRSGVKIHVSDQELQNSHASVDDSRLEELKTLLPSSDSVSQFKLCPIDFEKDDDTNFHMDFIVAASNLRAENYDIPPADRHKSKLIAGKIIPAIATTTAAVVGLVCLELLKVVQGHRRLESYKNGFMNLALPFFAFSEPIAAPSHKYYEVDWTLWDRFEVKGLQPSGEEMTLKQFLDYFKNEHKLEITMLSQGVSMLYSFFMPAAKLKERLELPMTEIVTKVSKKKLGKHVRALVFELCCNDLHDEDVEVPYVRYTIR</sequence>
<comment type="catalytic activity">
    <reaction evidence="1">
        <text>ATP + ubiquitin + [E1 ubiquitin-activating enzyme]-L-cysteine = AMP + diphosphate + S-ubiquitinyl-[E1 ubiquitin-activating enzyme]-L-cysteine.</text>
        <dbReference type="EC" id="6.2.1.45"/>
    </reaction>
</comment>
<dbReference type="SMART" id="SM00985">
    <property type="entry name" value="UBA_e1_C"/>
    <property type="match status" value="1"/>
</dbReference>
<reference evidence="13" key="1">
    <citation type="submission" date="2021-01" db="EMBL/GenBank/DDBJ databases">
        <authorList>
            <person name="Zahm M."/>
            <person name="Roques C."/>
            <person name="Cabau C."/>
            <person name="Klopp C."/>
            <person name="Donnadieu C."/>
            <person name="Jouanno E."/>
            <person name="Lampietro C."/>
            <person name="Louis A."/>
            <person name="Herpin A."/>
            <person name="Echchiki A."/>
            <person name="Berthelot C."/>
            <person name="Parey E."/>
            <person name="Roest-Crollius H."/>
            <person name="Braasch I."/>
            <person name="Postlethwait J."/>
            <person name="Bobe J."/>
            <person name="Montfort J."/>
            <person name="Bouchez O."/>
            <person name="Begum T."/>
            <person name="Mejri S."/>
            <person name="Adams A."/>
            <person name="Chen W.-J."/>
            <person name="Guiguen Y."/>
        </authorList>
    </citation>
    <scope>NUCLEOTIDE SEQUENCE</scope>
    <source>
        <tissue evidence="13">Blood</tissue>
    </source>
</reference>
<evidence type="ECO:0000256" key="9">
    <source>
        <dbReference type="ARBA" id="ARBA00030371"/>
    </source>
</evidence>
<dbReference type="OrthoDB" id="10252231at2759"/>
<dbReference type="FunFam" id="3.40.50.12550:FF:000001">
    <property type="entry name" value="Ubiquitin-activating enzyme E1 1"/>
    <property type="match status" value="1"/>
</dbReference>
<dbReference type="PANTHER" id="PTHR10953">
    <property type="entry name" value="UBIQUITIN-ACTIVATING ENZYME E1"/>
    <property type="match status" value="1"/>
</dbReference>
<evidence type="ECO:0000256" key="2">
    <source>
        <dbReference type="ARBA" id="ARBA00004906"/>
    </source>
</evidence>
<evidence type="ECO:0000256" key="10">
    <source>
        <dbReference type="PROSITE-ProRule" id="PRU10132"/>
    </source>
</evidence>
<dbReference type="InterPro" id="IPR032420">
    <property type="entry name" value="E1_4HB"/>
</dbReference>
<dbReference type="Gene3D" id="3.40.50.720">
    <property type="entry name" value="NAD(P)-binding Rossmann-like Domain"/>
    <property type="match status" value="1"/>
</dbReference>
<dbReference type="Pfam" id="PF10585">
    <property type="entry name" value="UBA_E1_SCCH"/>
    <property type="match status" value="1"/>
</dbReference>
<dbReference type="EMBL" id="JAERUA010000014">
    <property type="protein sequence ID" value="KAI1890232.1"/>
    <property type="molecule type" value="Genomic_DNA"/>
</dbReference>
<dbReference type="FunFam" id="1.10.10.2660:FF:000001">
    <property type="entry name" value="Ubiquitin-activating enzyme E1 1"/>
    <property type="match status" value="1"/>
</dbReference>
<dbReference type="EC" id="6.2.1.45" evidence="4"/>
<evidence type="ECO:0000256" key="1">
    <source>
        <dbReference type="ARBA" id="ARBA00000488"/>
    </source>
</evidence>
<dbReference type="Pfam" id="PF00899">
    <property type="entry name" value="ThiF"/>
    <property type="match status" value="1"/>
</dbReference>
<keyword evidence="14" id="KW-1185">Reference proteome</keyword>
<evidence type="ECO:0000256" key="5">
    <source>
        <dbReference type="ARBA" id="ARBA00022598"/>
    </source>
</evidence>
<evidence type="ECO:0000256" key="6">
    <source>
        <dbReference type="ARBA" id="ARBA00022741"/>
    </source>
</evidence>
<dbReference type="GO" id="GO:0005737">
    <property type="term" value="C:cytoplasm"/>
    <property type="evidence" value="ECO:0007669"/>
    <property type="project" value="TreeGrafter"/>
</dbReference>
<dbReference type="InterPro" id="IPR045886">
    <property type="entry name" value="ThiF/MoeB/HesA"/>
</dbReference>
<dbReference type="FunFam" id="2.40.30.180:FF:000001">
    <property type="entry name" value="ubiquitin-like modifier-activating enzyme 1"/>
    <property type="match status" value="1"/>
</dbReference>
<dbReference type="InterPro" id="IPR035985">
    <property type="entry name" value="Ubiquitin-activating_enz"/>
</dbReference>
<dbReference type="PANTHER" id="PTHR10953:SF195">
    <property type="entry name" value="UBIQUITIN-LIKE MODIFIER-ACTIVATING ENZYME 1"/>
    <property type="match status" value="1"/>
</dbReference>
<feature type="active site" description="Glycyl thioester intermediate" evidence="10">
    <location>
        <position position="428"/>
    </location>
</feature>
<dbReference type="InterPro" id="IPR018965">
    <property type="entry name" value="Ub-activating_enz_E1_C"/>
</dbReference>
<dbReference type="GO" id="GO:0006511">
    <property type="term" value="P:ubiquitin-dependent protein catabolic process"/>
    <property type="evidence" value="ECO:0007669"/>
    <property type="project" value="TreeGrafter"/>
</dbReference>
<evidence type="ECO:0000259" key="12">
    <source>
        <dbReference type="SMART" id="SM00985"/>
    </source>
</evidence>
<feature type="domain" description="Ubiquitin-activating enzyme E1 C-terminal" evidence="12">
    <location>
        <begin position="718"/>
        <end position="849"/>
    </location>
</feature>
<dbReference type="Gene3D" id="2.40.30.180">
    <property type="entry name" value="Ubiquitin-activating enzyme E1, FCCH domain"/>
    <property type="match status" value="1"/>
</dbReference>
<dbReference type="Gene3D" id="3.10.290.60">
    <property type="entry name" value="Ubiquitin-activating enzyme E1, UFD domain"/>
    <property type="match status" value="1"/>
</dbReference>
<keyword evidence="6 11" id="KW-0547">Nucleotide-binding</keyword>
<dbReference type="InterPro" id="IPR042302">
    <property type="entry name" value="E1_FCCH_sf"/>
</dbReference>
<dbReference type="InterPro" id="IPR018075">
    <property type="entry name" value="UBQ-activ_enz_E1"/>
</dbReference>
<accession>A0A8T3D2I9</accession>
<evidence type="ECO:0000256" key="3">
    <source>
        <dbReference type="ARBA" id="ARBA00005673"/>
    </source>
</evidence>
<evidence type="ECO:0000313" key="13">
    <source>
        <dbReference type="EMBL" id="KAI1890232.1"/>
    </source>
</evidence>
<dbReference type="InterPro" id="IPR038252">
    <property type="entry name" value="UBA_E1_C_sf"/>
</dbReference>
<dbReference type="InterPro" id="IPR042063">
    <property type="entry name" value="Ubi_acti_E1_SCCH"/>
</dbReference>